<accession>A0A0D8XQX4</accession>
<feature type="transmembrane region" description="Helical" evidence="1">
    <location>
        <begin position="72"/>
        <end position="92"/>
    </location>
</feature>
<sequence>MNLRKDCLLFRDEDDRWTDLCACDQPFCNTFSYLRSHTSQRRDNFAADDIPLVFERVDRPDDGMPPPEQPPITVSSLLTVLLVVVPLTVGGATVMTFKKDLFVCFDAL</sequence>
<organism evidence="2 3">
    <name type="scientific">Dictyocaulus viviparus</name>
    <name type="common">Bovine lungworm</name>
    <dbReference type="NCBI Taxonomy" id="29172"/>
    <lineage>
        <taxon>Eukaryota</taxon>
        <taxon>Metazoa</taxon>
        <taxon>Ecdysozoa</taxon>
        <taxon>Nematoda</taxon>
        <taxon>Chromadorea</taxon>
        <taxon>Rhabditida</taxon>
        <taxon>Rhabditina</taxon>
        <taxon>Rhabditomorpha</taxon>
        <taxon>Strongyloidea</taxon>
        <taxon>Metastrongylidae</taxon>
        <taxon>Dictyocaulus</taxon>
    </lineage>
</organism>
<dbReference type="EMBL" id="KN716453">
    <property type="protein sequence ID" value="KJH44726.1"/>
    <property type="molecule type" value="Genomic_DNA"/>
</dbReference>
<reference evidence="2 3" key="1">
    <citation type="submission" date="2013-11" db="EMBL/GenBank/DDBJ databases">
        <title>Draft genome of the bovine lungworm Dictyocaulus viviparus.</title>
        <authorList>
            <person name="Mitreva M."/>
        </authorList>
    </citation>
    <scope>NUCLEOTIDE SEQUENCE [LARGE SCALE GENOMIC DNA]</scope>
    <source>
        <strain evidence="2 3">HannoverDv2000</strain>
    </source>
</reference>
<name>A0A0D8XQX4_DICVI</name>
<keyword evidence="1" id="KW-0812">Transmembrane</keyword>
<proteinExistence type="predicted"/>
<dbReference type="AlphaFoldDB" id="A0A0D8XQX4"/>
<dbReference type="OrthoDB" id="5802886at2759"/>
<evidence type="ECO:0000313" key="2">
    <source>
        <dbReference type="EMBL" id="KJH44726.1"/>
    </source>
</evidence>
<evidence type="ECO:0000256" key="1">
    <source>
        <dbReference type="SAM" id="Phobius"/>
    </source>
</evidence>
<dbReference type="Proteomes" id="UP000053766">
    <property type="component" value="Unassembled WGS sequence"/>
</dbReference>
<keyword evidence="1" id="KW-0472">Membrane</keyword>
<evidence type="ECO:0000313" key="3">
    <source>
        <dbReference type="Proteomes" id="UP000053766"/>
    </source>
</evidence>
<protein>
    <submittedName>
        <fullName evidence="2">Uncharacterized protein</fullName>
    </submittedName>
</protein>
<gene>
    <name evidence="2" type="ORF">DICVIV_09250</name>
</gene>
<reference evidence="3" key="2">
    <citation type="journal article" date="2016" name="Sci. Rep.">
        <title>Dictyocaulus viviparus genome, variome and transcriptome elucidate lungworm biology and support future intervention.</title>
        <authorList>
            <person name="McNulty S.N."/>
            <person name="Strube C."/>
            <person name="Rosa B.A."/>
            <person name="Martin J.C."/>
            <person name="Tyagi R."/>
            <person name="Choi Y.J."/>
            <person name="Wang Q."/>
            <person name="Hallsworth Pepin K."/>
            <person name="Zhang X."/>
            <person name="Ozersky P."/>
            <person name="Wilson R.K."/>
            <person name="Sternberg P.W."/>
            <person name="Gasser R.B."/>
            <person name="Mitreva M."/>
        </authorList>
    </citation>
    <scope>NUCLEOTIDE SEQUENCE [LARGE SCALE GENOMIC DNA]</scope>
    <source>
        <strain evidence="3">HannoverDv2000</strain>
    </source>
</reference>
<keyword evidence="1" id="KW-1133">Transmembrane helix</keyword>
<keyword evidence="3" id="KW-1185">Reference proteome</keyword>